<feature type="region of interest" description="Disordered" evidence="2">
    <location>
        <begin position="1007"/>
        <end position="1034"/>
    </location>
</feature>
<evidence type="ECO:0000313" key="3">
    <source>
        <dbReference type="EMBL" id="GIL66104.1"/>
    </source>
</evidence>
<feature type="region of interest" description="Disordered" evidence="2">
    <location>
        <begin position="1202"/>
        <end position="1232"/>
    </location>
</feature>
<dbReference type="PANTHER" id="PTHR13271">
    <property type="entry name" value="UNCHARACTERIZED PUTATIVE METHYLTRANSFERASE"/>
    <property type="match status" value="1"/>
</dbReference>
<dbReference type="EMBL" id="BNCO01000081">
    <property type="protein sequence ID" value="GIL66104.1"/>
    <property type="molecule type" value="Genomic_DNA"/>
</dbReference>
<protein>
    <recommendedName>
        <fullName evidence="5">SET domain-containing protein</fullName>
    </recommendedName>
</protein>
<feature type="region of interest" description="Disordered" evidence="2">
    <location>
        <begin position="903"/>
        <end position="966"/>
    </location>
</feature>
<feature type="compositionally biased region" description="Low complexity" evidence="2">
    <location>
        <begin position="610"/>
        <end position="621"/>
    </location>
</feature>
<feature type="coiled-coil region" evidence="1">
    <location>
        <begin position="414"/>
        <end position="441"/>
    </location>
</feature>
<feature type="compositionally biased region" description="Basic and acidic residues" evidence="2">
    <location>
        <begin position="1577"/>
        <end position="1588"/>
    </location>
</feature>
<proteinExistence type="predicted"/>
<dbReference type="InterPro" id="IPR050600">
    <property type="entry name" value="SETD3_SETD6_MTase"/>
</dbReference>
<feature type="region of interest" description="Disordered" evidence="2">
    <location>
        <begin position="528"/>
        <end position="554"/>
    </location>
</feature>
<dbReference type="SUPFAM" id="SSF82199">
    <property type="entry name" value="SET domain"/>
    <property type="match status" value="1"/>
</dbReference>
<dbReference type="InterPro" id="IPR046341">
    <property type="entry name" value="SET_dom_sf"/>
</dbReference>
<reference evidence="3" key="1">
    <citation type="journal article" date="2021" name="Proc. Natl. Acad. Sci. U.S.A.">
        <title>Three genomes in the algal genus Volvox reveal the fate of a haploid sex-determining region after a transition to homothallism.</title>
        <authorList>
            <person name="Yamamoto K."/>
            <person name="Hamaji T."/>
            <person name="Kawai-Toyooka H."/>
            <person name="Matsuzaki R."/>
            <person name="Takahashi F."/>
            <person name="Nishimura Y."/>
            <person name="Kawachi M."/>
            <person name="Noguchi H."/>
            <person name="Minakuchi Y."/>
            <person name="Umen J.G."/>
            <person name="Toyoda A."/>
            <person name="Nozaki H."/>
        </authorList>
    </citation>
    <scope>NUCLEOTIDE SEQUENCE</scope>
    <source>
        <strain evidence="3">NIES-3780</strain>
    </source>
</reference>
<organism evidence="3 4">
    <name type="scientific">Volvox africanus</name>
    <dbReference type="NCBI Taxonomy" id="51714"/>
    <lineage>
        <taxon>Eukaryota</taxon>
        <taxon>Viridiplantae</taxon>
        <taxon>Chlorophyta</taxon>
        <taxon>core chlorophytes</taxon>
        <taxon>Chlorophyceae</taxon>
        <taxon>CS clade</taxon>
        <taxon>Chlamydomonadales</taxon>
        <taxon>Volvocaceae</taxon>
        <taxon>Volvox</taxon>
    </lineage>
</organism>
<keyword evidence="4" id="KW-1185">Reference proteome</keyword>
<feature type="region of interest" description="Disordered" evidence="2">
    <location>
        <begin position="1"/>
        <end position="23"/>
    </location>
</feature>
<evidence type="ECO:0000256" key="1">
    <source>
        <dbReference type="SAM" id="Coils"/>
    </source>
</evidence>
<name>A0A8J4F9Z2_9CHLO</name>
<dbReference type="Proteomes" id="UP000747399">
    <property type="component" value="Unassembled WGS sequence"/>
</dbReference>
<dbReference type="GO" id="GO:0016279">
    <property type="term" value="F:protein-lysine N-methyltransferase activity"/>
    <property type="evidence" value="ECO:0007669"/>
    <property type="project" value="TreeGrafter"/>
</dbReference>
<feature type="region of interest" description="Disordered" evidence="2">
    <location>
        <begin position="1154"/>
        <end position="1174"/>
    </location>
</feature>
<feature type="region of interest" description="Disordered" evidence="2">
    <location>
        <begin position="1415"/>
        <end position="1444"/>
    </location>
</feature>
<dbReference type="CDD" id="cd10527">
    <property type="entry name" value="SET_LSMT"/>
    <property type="match status" value="1"/>
</dbReference>
<sequence length="1625" mass="171634">MTPDDSTIRYHLHSSVKSPPSPAHEPLARLLVWAAERGAVAPKLALDPADPRRFRTAASTSPLEPIITLPQHLLMHAGTALNDPTYGPAFRALRAEMASASAARPVDSSPAANPAPDPCIGAEPREASAPAAAVPYSYWDRGGLSDRELLCMLLIVERARSAASDWAPYIDILPESYDDPAWWDASSLELLRGTRISRAVVAYRPGLERLVAAMKRLLEIHSRVHAERALAEAVVDPADGSLSERGAAASSPGDPDPLLLLQEWACSLEAARWARSAVWSRSFTVRGLRADGGASCRPTEDGGREVESGIAHPVEMVQERRLHVCQVPVLDMIDHVEGCQAVWHTGPCGTDDFMWMRREEVQPGAVLGNNYGSKDNQELLLAYGFVLRPNRHDYVSLTVARGGGGGGGTQDGEVAEAEGQVVAVEEQVEGVQTAAEAIQRRLVAAAAGLPSELRLTLDEPMPEQLLQATRIALCSGARLYFAASEALAAQTAQFHRQTRAPLHTGDSKTHAVDPTFSRYEPAIGERDADGTTAAIPSDTEAASTTTTRTTPRSRDEMLSAISELLQPYDAPSELRVLGTIVQQLESRLAALIGSDQEACGILGLKPPPSQSSSPSTSQLPPGYAPENSLAPTPLPPPGSSAEPFGCVLQCPRLLLPSNWWAGVYGDSDGGNGDGTGKLPAVPEGEPGRGDMNDYPVAVEAAEAAAAAAATDGGRVSMRHRCFSRWLHESEAAAEWLGLGRHARMALTVVNGQRAVLTAALWQAQQQMAAVLRTTCAIAAIPSLCSETILHAPRISSCGTPSLELLLAPHEYQQGQQHRPGGAAQAAADLGDIGPRASDSRGGGGGGRKSMLLPYGVAVRVQRFVTAGGEVMRLPLDHCLSATSSELLVARLVLLATTHIGPQQLQPPLPSFPHGQQQQHHHHHHHQQQQQQQQEQELDRLSLGGAACAESREGQQRQQHVVAGGGGEGAVAEKRVQWWSEPYSNPTLLLQQLLRYVGPAPPVRLMLPPPPPSAPQHSGGGECGGGGPDESREDGGDLYGLQCLKLLEGTPAGSEYESTAMELQDDFNNFRRHLPSLSEGLHLSKPRFPSHPAAAVGAATPAEEAAIMDDTPRSAAVQSFLSAQPQSAFWLYCWAREVVERCSVELEAVQGKVEGPSVQSDLQDHDKQGQQQQQQRLHLVVPQLWPLPKELLSAVLRLECVPGPNPDSDPSGLNSDPDPVGAPTSTGASSSSLDAPISLTGRVVGPSSHPLLVVRSACPLRPGLLLHPGCLLASSRDTEGLLQVYGPESLALLAPLASPAAATTAATAAGRDEHSGSSSAAVSSFTGSRSLPAHALELLPGEDDPLWGEKMKLAGLLGLGCRHYLGPGGRGRYLLSAALRLLSISPEEDEEAAEGRVGSLCGELWRLVKAESKAEQQQRQQKELDVPQPGSQVGTRPATCASSGVAPAAGVNTTAPLAAASSAPDVPADMQLLGAARQAVSLLGITLPDSVACKGARKLLRRELMDAAKLMAAGGRGKDMGTGGDGELALAGVRKYRQMYGVVLDEWCGHLNSMCLARALAPGAALGSQGTKRCKTSSRKDQSEASEGRARRRGGLGTNATACGAADRVPGPSAEPSSSGKRRRRA</sequence>
<evidence type="ECO:0000313" key="4">
    <source>
        <dbReference type="Proteomes" id="UP000747399"/>
    </source>
</evidence>
<feature type="region of interest" description="Disordered" evidence="2">
    <location>
        <begin position="1566"/>
        <end position="1625"/>
    </location>
</feature>
<evidence type="ECO:0000256" key="2">
    <source>
        <dbReference type="SAM" id="MobiDB-lite"/>
    </source>
</evidence>
<gene>
    <name evidence="3" type="ORF">Vafri_19712</name>
</gene>
<feature type="region of interest" description="Disordered" evidence="2">
    <location>
        <begin position="813"/>
        <end position="848"/>
    </location>
</feature>
<comment type="caution">
    <text evidence="3">The sequence shown here is derived from an EMBL/GenBank/DDBJ whole genome shotgun (WGS) entry which is preliminary data.</text>
</comment>
<feature type="region of interest" description="Disordered" evidence="2">
    <location>
        <begin position="601"/>
        <end position="639"/>
    </location>
</feature>
<evidence type="ECO:0008006" key="5">
    <source>
        <dbReference type="Google" id="ProtNLM"/>
    </source>
</evidence>
<dbReference type="Gene3D" id="3.90.1410.10">
    <property type="entry name" value="set domain protein methyltransferase, domain 1"/>
    <property type="match status" value="1"/>
</dbReference>
<feature type="compositionally biased region" description="Low complexity" evidence="2">
    <location>
        <begin position="1220"/>
        <end position="1231"/>
    </location>
</feature>
<keyword evidence="1" id="KW-0175">Coiled coil</keyword>
<feature type="compositionally biased region" description="Basic and acidic residues" evidence="2">
    <location>
        <begin position="1415"/>
        <end position="1424"/>
    </location>
</feature>
<accession>A0A8J4F9Z2</accession>
<feature type="compositionally biased region" description="Low complexity" evidence="2">
    <location>
        <begin position="813"/>
        <end position="833"/>
    </location>
</feature>
<feature type="compositionally biased region" description="Gly residues" evidence="2">
    <location>
        <begin position="1017"/>
        <end position="1027"/>
    </location>
</feature>
<feature type="compositionally biased region" description="Low complexity" evidence="2">
    <location>
        <begin position="536"/>
        <end position="550"/>
    </location>
</feature>